<feature type="compositionally biased region" description="Basic and acidic residues" evidence="2">
    <location>
        <begin position="511"/>
        <end position="524"/>
    </location>
</feature>
<dbReference type="GO" id="GO:0005856">
    <property type="term" value="C:cytoskeleton"/>
    <property type="evidence" value="ECO:0007669"/>
    <property type="project" value="UniProtKB-SubCell"/>
</dbReference>
<dbReference type="Gene3D" id="1.20.5.340">
    <property type="match status" value="1"/>
</dbReference>
<dbReference type="VEuPathDB" id="FungiDB:PYU1_G002500"/>
<dbReference type="GO" id="GO:0030036">
    <property type="term" value="P:actin cytoskeleton organization"/>
    <property type="evidence" value="ECO:0007669"/>
    <property type="project" value="InterPro"/>
</dbReference>
<feature type="compositionally biased region" description="Low complexity" evidence="2">
    <location>
        <begin position="225"/>
        <end position="236"/>
    </location>
</feature>
<feature type="region of interest" description="Disordered" evidence="2">
    <location>
        <begin position="447"/>
        <end position="524"/>
    </location>
</feature>
<feature type="compositionally biased region" description="Pro residues" evidence="2">
    <location>
        <begin position="492"/>
        <end position="502"/>
    </location>
</feature>
<feature type="compositionally biased region" description="Acidic residues" evidence="2">
    <location>
        <begin position="473"/>
        <end position="487"/>
    </location>
</feature>
<feature type="compositionally biased region" description="Basic and acidic residues" evidence="2">
    <location>
        <begin position="290"/>
        <end position="302"/>
    </location>
</feature>
<protein>
    <recommendedName>
        <fullName evidence="5">Wiskott-Aldrich syndrome protein family member</fullName>
    </recommendedName>
</protein>
<dbReference type="PANTHER" id="PTHR12902">
    <property type="entry name" value="WASP-1"/>
    <property type="match status" value="1"/>
</dbReference>
<dbReference type="GO" id="GO:2000601">
    <property type="term" value="P:positive regulation of Arp2/3 complex-mediated actin nucleation"/>
    <property type="evidence" value="ECO:0007669"/>
    <property type="project" value="TreeGrafter"/>
</dbReference>
<feature type="region of interest" description="Disordered" evidence="2">
    <location>
        <begin position="290"/>
        <end position="377"/>
    </location>
</feature>
<feature type="region of interest" description="Disordered" evidence="2">
    <location>
        <begin position="1"/>
        <end position="28"/>
    </location>
</feature>
<evidence type="ECO:0000256" key="2">
    <source>
        <dbReference type="SAM" id="MobiDB-lite"/>
    </source>
</evidence>
<feature type="compositionally biased region" description="Basic and acidic residues" evidence="2">
    <location>
        <begin position="209"/>
        <end position="222"/>
    </location>
</feature>
<proteinExistence type="inferred from homology"/>
<name>K3WC12_GLOUD</name>
<reference evidence="4" key="1">
    <citation type="journal article" date="2010" name="Genome Biol.">
        <title>Genome sequence of the necrotrophic plant pathogen Pythium ultimum reveals original pathogenicity mechanisms and effector repertoire.</title>
        <authorList>
            <person name="Levesque C.A."/>
            <person name="Brouwer H."/>
            <person name="Cano L."/>
            <person name="Hamilton J.P."/>
            <person name="Holt C."/>
            <person name="Huitema E."/>
            <person name="Raffaele S."/>
            <person name="Robideau G.P."/>
            <person name="Thines M."/>
            <person name="Win J."/>
            <person name="Zerillo M.M."/>
            <person name="Beakes G.W."/>
            <person name="Boore J.L."/>
            <person name="Busam D."/>
            <person name="Dumas B."/>
            <person name="Ferriera S."/>
            <person name="Fuerstenberg S.I."/>
            <person name="Gachon C.M."/>
            <person name="Gaulin E."/>
            <person name="Govers F."/>
            <person name="Grenville-Briggs L."/>
            <person name="Horner N."/>
            <person name="Hostetler J."/>
            <person name="Jiang R.H."/>
            <person name="Johnson J."/>
            <person name="Krajaejun T."/>
            <person name="Lin H."/>
            <person name="Meijer H.J."/>
            <person name="Moore B."/>
            <person name="Morris P."/>
            <person name="Phuntmart V."/>
            <person name="Puiu D."/>
            <person name="Shetty J."/>
            <person name="Stajich J.E."/>
            <person name="Tripathy S."/>
            <person name="Wawra S."/>
            <person name="van West P."/>
            <person name="Whitty B.R."/>
            <person name="Coutinho P.M."/>
            <person name="Henrissat B."/>
            <person name="Martin F."/>
            <person name="Thomas P.D."/>
            <person name="Tyler B.M."/>
            <person name="De Vries R.P."/>
            <person name="Kamoun S."/>
            <person name="Yandell M."/>
            <person name="Tisserat N."/>
            <person name="Buell C.R."/>
        </authorList>
    </citation>
    <scope>NUCLEOTIDE SEQUENCE</scope>
    <source>
        <strain evidence="4">DAOM:BR144</strain>
    </source>
</reference>
<dbReference type="HOGENOM" id="CLU_020393_0_0_1"/>
<dbReference type="eggNOG" id="ENOG502SDQ6">
    <property type="taxonomic scope" value="Eukaryota"/>
</dbReference>
<reference evidence="3" key="3">
    <citation type="submission" date="2014-11" db="UniProtKB">
        <authorList>
            <consortium name="EnsemblProtists"/>
        </authorList>
    </citation>
    <scope>IDENTIFICATION</scope>
    <source>
        <strain evidence="3">DAOM BR144</strain>
    </source>
</reference>
<dbReference type="InParanoid" id="K3WC12"/>
<organism evidence="3 4">
    <name type="scientific">Globisporangium ultimum (strain ATCC 200006 / CBS 805.95 / DAOM BR144)</name>
    <name type="common">Pythium ultimum</name>
    <dbReference type="NCBI Taxonomy" id="431595"/>
    <lineage>
        <taxon>Eukaryota</taxon>
        <taxon>Sar</taxon>
        <taxon>Stramenopiles</taxon>
        <taxon>Oomycota</taxon>
        <taxon>Peronosporomycetes</taxon>
        <taxon>Pythiales</taxon>
        <taxon>Pythiaceae</taxon>
        <taxon>Globisporangium</taxon>
    </lineage>
</organism>
<dbReference type="PANTHER" id="PTHR12902:SF1">
    <property type="entry name" value="WISKOTT-ALDRICH SYNDROME PROTEIN FAMILY MEMBER"/>
    <property type="match status" value="1"/>
</dbReference>
<dbReference type="GO" id="GO:0034237">
    <property type="term" value="F:protein kinase A regulatory subunit binding"/>
    <property type="evidence" value="ECO:0007669"/>
    <property type="project" value="TreeGrafter"/>
</dbReference>
<evidence type="ECO:0000313" key="3">
    <source>
        <dbReference type="EnsemblProtists" id="PYU1_T002503"/>
    </source>
</evidence>
<dbReference type="STRING" id="431595.K3WC12"/>
<dbReference type="Gene3D" id="6.10.280.150">
    <property type="match status" value="1"/>
</dbReference>
<dbReference type="AlphaFoldDB" id="K3WC12"/>
<evidence type="ECO:0008006" key="5">
    <source>
        <dbReference type="Google" id="ProtNLM"/>
    </source>
</evidence>
<feature type="region of interest" description="Disordered" evidence="2">
    <location>
        <begin position="206"/>
        <end position="270"/>
    </location>
</feature>
<dbReference type="OMA" id="FFFDLWK"/>
<feature type="compositionally biased region" description="Pro residues" evidence="2">
    <location>
        <begin position="454"/>
        <end position="466"/>
    </location>
</feature>
<dbReference type="Proteomes" id="UP000019132">
    <property type="component" value="Unassembled WGS sequence"/>
</dbReference>
<evidence type="ECO:0000256" key="1">
    <source>
        <dbReference type="ARBA" id="ARBA00006993"/>
    </source>
</evidence>
<dbReference type="InterPro" id="IPR028288">
    <property type="entry name" value="SCAR/WAVE_fam"/>
</dbReference>
<accession>K3WC12</accession>
<keyword evidence="4" id="KW-1185">Reference proteome</keyword>
<dbReference type="EnsemblProtists" id="PYU1_T002503">
    <property type="protein sequence ID" value="PYU1_T002503"/>
    <property type="gene ID" value="PYU1_G002500"/>
</dbReference>
<dbReference type="GO" id="GO:0071933">
    <property type="term" value="F:Arp2/3 complex binding"/>
    <property type="evidence" value="ECO:0007669"/>
    <property type="project" value="TreeGrafter"/>
</dbReference>
<sequence>MITRVISPAVRDGGGHRQEPSSSGQTRAAPDEILRQAHATSLAGIFHGIALVAEHSLEIFQELKDESARLGERVQRIQLRVNVLAQLTDPAATCDNQDYNNRASLIGQLPTREESDQVLNIPEISFSNYERHCALRKAYEQCATIPALEVLDTFYQPSDSAVPLTGPDEQEQESAIATWLSRKKYSDPGFFVDEWMKKETLRQQQVLQKKQERRKERRELKRGASHSLSLQSQQQRQQHDEPSESTTAASEGTAGDLGHHGPSKSASGSSNKFLKIRSWREIYGTGEGKELATRGRHQDMKARSSSKSVLSGVDEATEESTRAADLPSLPSQCQGLSPIRGPDDSETATSNTQQAYAPLCDIPPPSPPPPPPVSARSSVCSGAFMQEIDDDDEIFTELLHDPPHDVNLNCNFPPEMTNGIAQAASGSHVPESDEFIDHGLSYYYDPTSSMRHLVPPPPPPPPPPSPNVNAEALENDSEFYDCEEEGSFMEASPPPPPPPSPPSELTAKPNKSSDEKALCAVKEARPPSGLLLQIQLGVASLRHIDIDEDSDAQEQWSPRRDVPSVQATLLEQIKMKQRTLRPVEPQPPRRPSLSRNTAAPFAVSIARILERRSVIAYDSDSGDDEEARVSENDW</sequence>
<evidence type="ECO:0000313" key="4">
    <source>
        <dbReference type="Proteomes" id="UP000019132"/>
    </source>
</evidence>
<comment type="similarity">
    <text evidence="1">Belongs to the SCAR/WAVE family.</text>
</comment>
<feature type="compositionally biased region" description="Pro residues" evidence="2">
    <location>
        <begin position="361"/>
        <end position="373"/>
    </location>
</feature>
<dbReference type="GO" id="GO:0003779">
    <property type="term" value="F:actin binding"/>
    <property type="evidence" value="ECO:0007669"/>
    <property type="project" value="UniProtKB-KW"/>
</dbReference>
<reference evidence="4" key="2">
    <citation type="submission" date="2010-04" db="EMBL/GenBank/DDBJ databases">
        <authorList>
            <person name="Buell R."/>
            <person name="Hamilton J."/>
            <person name="Hostetler J."/>
        </authorList>
    </citation>
    <scope>NUCLEOTIDE SEQUENCE [LARGE SCALE GENOMIC DNA]</scope>
    <source>
        <strain evidence="4">DAOM:BR144</strain>
    </source>
</reference>
<feature type="region of interest" description="Disordered" evidence="2">
    <location>
        <begin position="575"/>
        <end position="597"/>
    </location>
</feature>